<feature type="compositionally biased region" description="Basic residues" evidence="1">
    <location>
        <begin position="599"/>
        <end position="618"/>
    </location>
</feature>
<feature type="region of interest" description="Disordered" evidence="1">
    <location>
        <begin position="414"/>
        <end position="477"/>
    </location>
</feature>
<dbReference type="AlphaFoldDB" id="S9TJP5"/>
<sequence>MEEDVTNYFSDRLAVDITSTAVKSPRQLPVGVLTPTKAAALRRERVALATDGGAVPTPPCRPNGSAPTTSNGRGPTLRGWCSAQRHVNRSTSPTCSLDTSWRYSYYASGAYPPARRASPPHAKGSESAAKGGTRGGDRGRDGAMEGAAPPLAIPRREHTLTAQGCVPATSVGSDRTDSNSKCIHSKDARTMQYLQSFFNQLEQRPGVAPMSTLFNYGVCTSLMGSSLKRQNSTSRSLMYDVLSATSCNVRPSTSKYESTTVPRQEEGAEDLDRLISMLLHPDPVVRLMDENEARDDAWEDMDKEVHVYCSSKKGRADLKKAFSFFCDATGAPGLLSCATQEAEEPGLQRTHTLFTRTFTSLAKEANTAREMHAAVLGSMAASAAALDLSGAVLRAPSIFISATLPGDALEVQDLYSDDGSENGTEAMEEGGAKQQAAPPPPGGAGLTPCPPPVASVDGASRRLRPATSPVVPPTARDACIPPRPVPVLHSPLTLDAELLRPARHPTSTGRTSPRAAKPLRMRYLCPQPEMAGPPLPPLSKADPRRLFGGNCLADAPWVSSPRDADADKDISTTLSSEDAPIIPAVPKNKREMQRDNKKSVRKAHHRSPGGCHPKSKEKKHGAIIGYFIRKLQKLT</sequence>
<organism evidence="2 3">
    <name type="scientific">Strigomonas culicis</name>
    <dbReference type="NCBI Taxonomy" id="28005"/>
    <lineage>
        <taxon>Eukaryota</taxon>
        <taxon>Discoba</taxon>
        <taxon>Euglenozoa</taxon>
        <taxon>Kinetoplastea</taxon>
        <taxon>Metakinetoplastina</taxon>
        <taxon>Trypanosomatida</taxon>
        <taxon>Trypanosomatidae</taxon>
        <taxon>Strigomonadinae</taxon>
        <taxon>Strigomonas</taxon>
    </lineage>
</organism>
<dbReference type="Proteomes" id="UP000015354">
    <property type="component" value="Unassembled WGS sequence"/>
</dbReference>
<feature type="compositionally biased region" description="Basic and acidic residues" evidence="1">
    <location>
        <begin position="588"/>
        <end position="598"/>
    </location>
</feature>
<evidence type="ECO:0000313" key="2">
    <source>
        <dbReference type="EMBL" id="EPY18347.1"/>
    </source>
</evidence>
<evidence type="ECO:0000256" key="1">
    <source>
        <dbReference type="SAM" id="MobiDB-lite"/>
    </source>
</evidence>
<name>S9TJP5_9TRYP</name>
<feature type="compositionally biased region" description="Pro residues" evidence="1">
    <location>
        <begin position="437"/>
        <end position="453"/>
    </location>
</feature>
<reference evidence="2 3" key="1">
    <citation type="journal article" date="2013" name="PLoS ONE">
        <title>Predicting the Proteins of Angomonas deanei, Strigomonas culicis and Their Respective Endosymbionts Reveals New Aspects of the Trypanosomatidae Family.</title>
        <authorList>
            <person name="Motta M.C."/>
            <person name="Martins A.C."/>
            <person name="de Souza S.S."/>
            <person name="Catta-Preta C.M."/>
            <person name="Silva R."/>
            <person name="Klein C.C."/>
            <person name="de Almeida L.G."/>
            <person name="de Lima Cunha O."/>
            <person name="Ciapina L.P."/>
            <person name="Brocchi M."/>
            <person name="Colabardini A.C."/>
            <person name="de Araujo Lima B."/>
            <person name="Machado C.R."/>
            <person name="de Almeida Soares C.M."/>
            <person name="Probst C.M."/>
            <person name="de Menezes C.B."/>
            <person name="Thompson C.E."/>
            <person name="Bartholomeu D.C."/>
            <person name="Gradia D.F."/>
            <person name="Pavoni D.P."/>
            <person name="Grisard E.C."/>
            <person name="Fantinatti-Garboggini F."/>
            <person name="Marchini F.K."/>
            <person name="Rodrigues-Luiz G.F."/>
            <person name="Wagner G."/>
            <person name="Goldman G.H."/>
            <person name="Fietto J.L."/>
            <person name="Elias M.C."/>
            <person name="Goldman M.H."/>
            <person name="Sagot M.F."/>
            <person name="Pereira M."/>
            <person name="Stoco P.H."/>
            <person name="de Mendonca-Neto R.P."/>
            <person name="Teixeira S.M."/>
            <person name="Maciel T.E."/>
            <person name="de Oliveira Mendes T.A."/>
            <person name="Urmenyi T.P."/>
            <person name="de Souza W."/>
            <person name="Schenkman S."/>
            <person name="de Vasconcelos A.T."/>
        </authorList>
    </citation>
    <scope>NUCLEOTIDE SEQUENCE [LARGE SCALE GENOMIC DNA]</scope>
</reference>
<accession>S9TJP5</accession>
<keyword evidence="3" id="KW-1185">Reference proteome</keyword>
<proteinExistence type="predicted"/>
<evidence type="ECO:0000313" key="3">
    <source>
        <dbReference type="Proteomes" id="UP000015354"/>
    </source>
</evidence>
<dbReference type="EMBL" id="ATMH01009976">
    <property type="protein sequence ID" value="EPY18347.1"/>
    <property type="molecule type" value="Genomic_DNA"/>
</dbReference>
<feature type="region of interest" description="Disordered" evidence="1">
    <location>
        <begin position="586"/>
        <end position="618"/>
    </location>
</feature>
<comment type="caution">
    <text evidence="2">The sequence shown here is derived from an EMBL/GenBank/DDBJ whole genome shotgun (WGS) entry which is preliminary data.</text>
</comment>
<protein>
    <submittedName>
        <fullName evidence="2">Uncharacterized protein</fullName>
    </submittedName>
</protein>
<feature type="region of interest" description="Disordered" evidence="1">
    <location>
        <begin position="112"/>
        <end position="152"/>
    </location>
</feature>
<feature type="region of interest" description="Disordered" evidence="1">
    <location>
        <begin position="51"/>
        <end position="77"/>
    </location>
</feature>
<gene>
    <name evidence="2" type="ORF">STCU_10029</name>
</gene>